<evidence type="ECO:0000256" key="4">
    <source>
        <dbReference type="ARBA" id="ARBA00022884"/>
    </source>
</evidence>
<dbReference type="SMART" id="SM00360">
    <property type="entry name" value="RRM"/>
    <property type="match status" value="1"/>
</dbReference>
<protein>
    <recommendedName>
        <fullName evidence="8">RRM domain-containing protein</fullName>
    </recommendedName>
</protein>
<dbReference type="InterPro" id="IPR000504">
    <property type="entry name" value="RRM_dom"/>
</dbReference>
<evidence type="ECO:0000256" key="1">
    <source>
        <dbReference type="ARBA" id="ARBA00004123"/>
    </source>
</evidence>
<dbReference type="CDD" id="cd12324">
    <property type="entry name" value="RRM_RBM8"/>
    <property type="match status" value="1"/>
</dbReference>
<keyword evidence="3" id="KW-0963">Cytoplasm</keyword>
<name>A0A4P9ZVC3_9FUNG</name>
<evidence type="ECO:0000259" key="8">
    <source>
        <dbReference type="PROSITE" id="PS50102"/>
    </source>
</evidence>
<dbReference type="GO" id="GO:0003729">
    <property type="term" value="F:mRNA binding"/>
    <property type="evidence" value="ECO:0007669"/>
    <property type="project" value="InterPro"/>
</dbReference>
<dbReference type="SUPFAM" id="SSF54928">
    <property type="entry name" value="RNA-binding domain, RBD"/>
    <property type="match status" value="1"/>
</dbReference>
<feature type="region of interest" description="Disordered" evidence="7">
    <location>
        <begin position="1"/>
        <end position="68"/>
    </location>
</feature>
<dbReference type="InterPro" id="IPR035979">
    <property type="entry name" value="RBD_domain_sf"/>
</dbReference>
<dbReference type="Gene3D" id="3.30.70.330">
    <property type="match status" value="1"/>
</dbReference>
<accession>A0A4P9ZVC3</accession>
<reference evidence="10" key="1">
    <citation type="journal article" date="2018" name="Nat. Microbiol.">
        <title>Leveraging single-cell genomics to expand the fungal tree of life.</title>
        <authorList>
            <person name="Ahrendt S.R."/>
            <person name="Quandt C.A."/>
            <person name="Ciobanu D."/>
            <person name="Clum A."/>
            <person name="Salamov A."/>
            <person name="Andreopoulos B."/>
            <person name="Cheng J.F."/>
            <person name="Woyke T."/>
            <person name="Pelin A."/>
            <person name="Henrissat B."/>
            <person name="Reynolds N.K."/>
            <person name="Benny G.L."/>
            <person name="Smith M.E."/>
            <person name="James T.Y."/>
            <person name="Grigoriev I.V."/>
        </authorList>
    </citation>
    <scope>NUCLEOTIDE SEQUENCE [LARGE SCALE GENOMIC DNA]</scope>
    <source>
        <strain evidence="10">RSA 468</strain>
    </source>
</reference>
<dbReference type="Pfam" id="PF00076">
    <property type="entry name" value="RRM_1"/>
    <property type="match status" value="1"/>
</dbReference>
<dbReference type="PRINTS" id="PR01738">
    <property type="entry name" value="RNABINDINGM8"/>
</dbReference>
<evidence type="ECO:0000256" key="2">
    <source>
        <dbReference type="ARBA" id="ARBA00004496"/>
    </source>
</evidence>
<sequence length="173" mass="19017">MGDSTQNAPMLEESAMAIDTPQVKSTVRAVARKGRGFRSEAEEPLSSNRIDGDTNAMSEDPSQGQAQRSVEGWVVIVTGVHEEATEEDLVDHFLDYGRVKDIHLNLDRRTGFVKGYALLEFAEYNEAKAAIDGANGTEFLGQPIACDFAFAQGQSSSYTQETRNNRSIRLTCH</sequence>
<dbReference type="PROSITE" id="PS50102">
    <property type="entry name" value="RRM"/>
    <property type="match status" value="1"/>
</dbReference>
<dbReference type="Proteomes" id="UP000268162">
    <property type="component" value="Unassembled WGS sequence"/>
</dbReference>
<evidence type="ECO:0000313" key="10">
    <source>
        <dbReference type="Proteomes" id="UP000268162"/>
    </source>
</evidence>
<dbReference type="PANTHER" id="PTHR45894">
    <property type="entry name" value="RNA-BINDING PROTEIN 8A"/>
    <property type="match status" value="1"/>
</dbReference>
<dbReference type="GO" id="GO:0005737">
    <property type="term" value="C:cytoplasm"/>
    <property type="evidence" value="ECO:0007669"/>
    <property type="project" value="UniProtKB-SubCell"/>
</dbReference>
<evidence type="ECO:0000256" key="3">
    <source>
        <dbReference type="ARBA" id="ARBA00022490"/>
    </source>
</evidence>
<evidence type="ECO:0000256" key="5">
    <source>
        <dbReference type="ARBA" id="ARBA00023242"/>
    </source>
</evidence>
<dbReference type="STRING" id="215637.A0A4P9ZVC3"/>
<dbReference type="AlphaFoldDB" id="A0A4P9ZVC3"/>
<dbReference type="EMBL" id="ML002630">
    <property type="protein sequence ID" value="RKP36570.1"/>
    <property type="molecule type" value="Genomic_DNA"/>
</dbReference>
<dbReference type="InterPro" id="IPR012677">
    <property type="entry name" value="Nucleotide-bd_a/b_plait_sf"/>
</dbReference>
<dbReference type="GO" id="GO:0006396">
    <property type="term" value="P:RNA processing"/>
    <property type="evidence" value="ECO:0007669"/>
    <property type="project" value="InterPro"/>
</dbReference>
<evidence type="ECO:0000256" key="7">
    <source>
        <dbReference type="SAM" id="MobiDB-lite"/>
    </source>
</evidence>
<proteinExistence type="predicted"/>
<feature type="domain" description="RRM" evidence="8">
    <location>
        <begin position="73"/>
        <end position="151"/>
    </location>
</feature>
<keyword evidence="5" id="KW-0539">Nucleus</keyword>
<feature type="compositionally biased region" description="Polar residues" evidence="7">
    <location>
        <begin position="45"/>
        <end position="68"/>
    </location>
</feature>
<comment type="subcellular location">
    <subcellularLocation>
        <location evidence="2">Cytoplasm</location>
    </subcellularLocation>
    <subcellularLocation>
        <location evidence="1">Nucleus</location>
    </subcellularLocation>
</comment>
<evidence type="ECO:0000313" key="9">
    <source>
        <dbReference type="EMBL" id="RKP36570.1"/>
    </source>
</evidence>
<dbReference type="GO" id="GO:0005634">
    <property type="term" value="C:nucleus"/>
    <property type="evidence" value="ECO:0007669"/>
    <property type="project" value="UniProtKB-SubCell"/>
</dbReference>
<keyword evidence="4 6" id="KW-0694">RNA-binding</keyword>
<evidence type="ECO:0000256" key="6">
    <source>
        <dbReference type="PROSITE-ProRule" id="PRU00176"/>
    </source>
</evidence>
<keyword evidence="10" id="KW-1185">Reference proteome</keyword>
<organism evidence="9 10">
    <name type="scientific">Dimargaris cristalligena</name>
    <dbReference type="NCBI Taxonomy" id="215637"/>
    <lineage>
        <taxon>Eukaryota</taxon>
        <taxon>Fungi</taxon>
        <taxon>Fungi incertae sedis</taxon>
        <taxon>Zoopagomycota</taxon>
        <taxon>Kickxellomycotina</taxon>
        <taxon>Dimargaritomycetes</taxon>
        <taxon>Dimargaritales</taxon>
        <taxon>Dimargaritaceae</taxon>
        <taxon>Dimargaris</taxon>
    </lineage>
</organism>
<dbReference type="InterPro" id="IPR008111">
    <property type="entry name" value="RNA-bd_8"/>
</dbReference>
<dbReference type="InterPro" id="IPR033744">
    <property type="entry name" value="RRM_RBM8"/>
</dbReference>
<gene>
    <name evidence="9" type="ORF">BJ085DRAFT_33644</name>
</gene>